<dbReference type="GO" id="GO:0005829">
    <property type="term" value="C:cytosol"/>
    <property type="evidence" value="ECO:0007669"/>
    <property type="project" value="TreeGrafter"/>
</dbReference>
<dbReference type="Gene3D" id="3.40.1190.20">
    <property type="match status" value="1"/>
</dbReference>
<dbReference type="NCBIfam" id="TIGR02198">
    <property type="entry name" value="rfaE_dom_I"/>
    <property type="match status" value="1"/>
</dbReference>
<dbReference type="EMBL" id="VSIX01000062">
    <property type="protein sequence ID" value="TYB30966.1"/>
    <property type="molecule type" value="Genomic_DNA"/>
</dbReference>
<dbReference type="SUPFAM" id="SSF53613">
    <property type="entry name" value="Ribokinase-like"/>
    <property type="match status" value="1"/>
</dbReference>
<evidence type="ECO:0000256" key="2">
    <source>
        <dbReference type="ARBA" id="ARBA00022777"/>
    </source>
</evidence>
<reference evidence="4" key="1">
    <citation type="submission" date="2019-08" db="EMBL/GenBank/DDBJ databases">
        <title>Genomic characterization of a novel candidate phylum (ARYD3) from a high temperature, high salinity tertiary oil reservoir in north central Oklahoma, USA.</title>
        <authorList>
            <person name="Youssef N.H."/>
            <person name="Yadav A."/>
            <person name="Elshahed M.S."/>
        </authorList>
    </citation>
    <scope>NUCLEOTIDE SEQUENCE [LARGE SCALE GENOMIC DNA]</scope>
    <source>
        <strain evidence="4">ARYD3</strain>
    </source>
</reference>
<protein>
    <submittedName>
        <fullName evidence="4">D-glycero-beta-D-manno-heptose-7-phosphate kinase</fullName>
    </submittedName>
</protein>
<gene>
    <name evidence="4" type="primary">rfaE1</name>
    <name evidence="4" type="ORF">FXF47_06575</name>
</gene>
<dbReference type="Proteomes" id="UP000324143">
    <property type="component" value="Unassembled WGS sequence"/>
</dbReference>
<feature type="domain" description="Carbohydrate kinase PfkB" evidence="3">
    <location>
        <begin position="9"/>
        <end position="286"/>
    </location>
</feature>
<name>A0A5D0MD90_9BACT</name>
<dbReference type="GO" id="GO:0033785">
    <property type="term" value="F:heptose 7-phosphate kinase activity"/>
    <property type="evidence" value="ECO:0007669"/>
    <property type="project" value="TreeGrafter"/>
</dbReference>
<dbReference type="InterPro" id="IPR029056">
    <property type="entry name" value="Ribokinase-like"/>
</dbReference>
<dbReference type="Pfam" id="PF00294">
    <property type="entry name" value="PfkB"/>
    <property type="match status" value="1"/>
</dbReference>
<evidence type="ECO:0000259" key="3">
    <source>
        <dbReference type="Pfam" id="PF00294"/>
    </source>
</evidence>
<evidence type="ECO:0000313" key="5">
    <source>
        <dbReference type="Proteomes" id="UP000324143"/>
    </source>
</evidence>
<accession>A0A5D0MD90</accession>
<dbReference type="PANTHER" id="PTHR46969:SF1">
    <property type="entry name" value="BIFUNCTIONAL PROTEIN HLDE"/>
    <property type="match status" value="1"/>
</dbReference>
<dbReference type="GO" id="GO:0033786">
    <property type="term" value="F:heptose-1-phosphate adenylyltransferase activity"/>
    <property type="evidence" value="ECO:0007669"/>
    <property type="project" value="TreeGrafter"/>
</dbReference>
<dbReference type="InterPro" id="IPR011611">
    <property type="entry name" value="PfkB_dom"/>
</dbReference>
<dbReference type="InterPro" id="IPR011913">
    <property type="entry name" value="RfaE_dom_I"/>
</dbReference>
<evidence type="ECO:0000313" key="4">
    <source>
        <dbReference type="EMBL" id="TYB30966.1"/>
    </source>
</evidence>
<proteinExistence type="predicted"/>
<keyword evidence="2 4" id="KW-0418">Kinase</keyword>
<dbReference type="GO" id="GO:0016773">
    <property type="term" value="F:phosphotransferase activity, alcohol group as acceptor"/>
    <property type="evidence" value="ECO:0007669"/>
    <property type="project" value="InterPro"/>
</dbReference>
<keyword evidence="1" id="KW-0808">Transferase</keyword>
<dbReference type="CDD" id="cd01172">
    <property type="entry name" value="RfaE_like"/>
    <property type="match status" value="1"/>
</dbReference>
<comment type="caution">
    <text evidence="4">The sequence shown here is derived from an EMBL/GenBank/DDBJ whole genome shotgun (WGS) entry which is preliminary data.</text>
</comment>
<evidence type="ECO:0000256" key="1">
    <source>
        <dbReference type="ARBA" id="ARBA00022679"/>
    </source>
</evidence>
<dbReference type="AlphaFoldDB" id="A0A5D0MD90"/>
<keyword evidence="5" id="KW-1185">Reference proteome</keyword>
<sequence length="309" mass="34230">MLDRHIWGTVDRISPEAPVPVVDVKKETMVPGGASNVANNIVSLNSKADVCGIIGDDEYGMLLVDKLEKLGANVSGIMVDVNRPTTVKTRVIAHSQQVVRIDREHKEDISKRVEDKIIKHIKKIKSSVNGVIIEDYGKGVITRSLVKKVVKIFKKHKIPIAVDPKENHFDLYKGVSIITPNQKEAENMLKTKFKSEEDVILGGKKIVDKLKLKALLLTRGKEGMLLFHDREVYRIPTVAKEEFDVTGAGDTVIAVLTAMLTAGLNYKKAAYISNVAAGIVVEKPGVVPIDFKELKERLKNEKPNIEKIS</sequence>
<organism evidence="4 5">
    <name type="scientific">Candidatus Mcinerneyibacterium aminivorans</name>
    <dbReference type="NCBI Taxonomy" id="2703815"/>
    <lineage>
        <taxon>Bacteria</taxon>
        <taxon>Candidatus Macinerneyibacteriota</taxon>
        <taxon>Candidatus Mcinerneyibacteria</taxon>
        <taxon>Candidatus Mcinerneyibacteriales</taxon>
        <taxon>Candidatus Mcinerneyibacteriaceae</taxon>
        <taxon>Candidatus Mcinerneyibacterium</taxon>
    </lineage>
</organism>
<dbReference type="PANTHER" id="PTHR46969">
    <property type="entry name" value="BIFUNCTIONAL PROTEIN HLDE"/>
    <property type="match status" value="1"/>
</dbReference>